<dbReference type="Pfam" id="PF20247">
    <property type="entry name" value="DUF6602"/>
    <property type="match status" value="1"/>
</dbReference>
<dbReference type="EMBL" id="BMQB01000003">
    <property type="protein sequence ID" value="GGJ89064.1"/>
    <property type="molecule type" value="Genomic_DNA"/>
</dbReference>
<protein>
    <recommendedName>
        <fullName evidence="1">DUF6602 domain-containing protein</fullName>
    </recommendedName>
</protein>
<comment type="caution">
    <text evidence="2">The sequence shown here is derived from an EMBL/GenBank/DDBJ whole genome shotgun (WGS) entry which is preliminary data.</text>
</comment>
<evidence type="ECO:0000259" key="1">
    <source>
        <dbReference type="Pfam" id="PF20247"/>
    </source>
</evidence>
<dbReference type="Proteomes" id="UP000649739">
    <property type="component" value="Unassembled WGS sequence"/>
</dbReference>
<dbReference type="CDD" id="cd21173">
    <property type="entry name" value="NucC-like"/>
    <property type="match status" value="1"/>
</dbReference>
<dbReference type="RefSeq" id="WP_189169635.1">
    <property type="nucleotide sequence ID" value="NZ_BMQB01000003.1"/>
</dbReference>
<organism evidence="2 3">
    <name type="scientific">Pilimelia anulata</name>
    <dbReference type="NCBI Taxonomy" id="53371"/>
    <lineage>
        <taxon>Bacteria</taxon>
        <taxon>Bacillati</taxon>
        <taxon>Actinomycetota</taxon>
        <taxon>Actinomycetes</taxon>
        <taxon>Micromonosporales</taxon>
        <taxon>Micromonosporaceae</taxon>
        <taxon>Pilimelia</taxon>
    </lineage>
</organism>
<proteinExistence type="predicted"/>
<reference evidence="2" key="2">
    <citation type="submission" date="2020-09" db="EMBL/GenBank/DDBJ databases">
        <authorList>
            <person name="Sun Q."/>
            <person name="Ohkuma M."/>
        </authorList>
    </citation>
    <scope>NUCLEOTIDE SEQUENCE</scope>
    <source>
        <strain evidence="2">JCM 3090</strain>
    </source>
</reference>
<feature type="domain" description="DUF6602" evidence="1">
    <location>
        <begin position="26"/>
        <end position="125"/>
    </location>
</feature>
<keyword evidence="3" id="KW-1185">Reference proteome</keyword>
<accession>A0A8J3B1X9</accession>
<name>A0A8J3B1X9_9ACTN</name>
<reference evidence="2" key="1">
    <citation type="journal article" date="2014" name="Int. J. Syst. Evol. Microbiol.">
        <title>Complete genome sequence of Corynebacterium casei LMG S-19264T (=DSM 44701T), isolated from a smear-ripened cheese.</title>
        <authorList>
            <consortium name="US DOE Joint Genome Institute (JGI-PGF)"/>
            <person name="Walter F."/>
            <person name="Albersmeier A."/>
            <person name="Kalinowski J."/>
            <person name="Ruckert C."/>
        </authorList>
    </citation>
    <scope>NUCLEOTIDE SEQUENCE</scope>
    <source>
        <strain evidence="2">JCM 3090</strain>
    </source>
</reference>
<evidence type="ECO:0000313" key="2">
    <source>
        <dbReference type="EMBL" id="GGJ89064.1"/>
    </source>
</evidence>
<sequence>MSTLEEYWAAALTRMNAEVKTFTRLVKHNATLGAENETIFGRLLERILPRKYDIGTGMIIDSHSNYSRQTDLIVYDRSELPTLFAQSTQLIHAIESVYAAIEVKTRLQVSDIEDFAKKVRKIRELRIVGDVKDTGCYDGKLPFVAVLAFGSSVAPDTVARRVGELEAVEQPDLLCVIDAALLGCRGSELDGATAKGFFTGLALEHTRDPDGTREPSSYIETEVADPSYKVDGKNLRLEPARALLVFLQKLNTAIGQRQIVDDVMSLYMKTPMNELHSITR</sequence>
<dbReference type="InterPro" id="IPR046537">
    <property type="entry name" value="DUF6602"/>
</dbReference>
<gene>
    <name evidence="2" type="ORF">GCM10010123_18290</name>
</gene>
<evidence type="ECO:0000313" key="3">
    <source>
        <dbReference type="Proteomes" id="UP000649739"/>
    </source>
</evidence>
<dbReference type="AlphaFoldDB" id="A0A8J3B1X9"/>